<evidence type="ECO:0000256" key="5">
    <source>
        <dbReference type="ARBA" id="ARBA00022824"/>
    </source>
</evidence>
<dbReference type="Gene3D" id="3.90.550.10">
    <property type="entry name" value="Spore Coat Polysaccharide Biosynthesis Protein SpsA, Chain A"/>
    <property type="match status" value="1"/>
</dbReference>
<dbReference type="Pfam" id="PF09258">
    <property type="entry name" value="Glyco_transf_64"/>
    <property type="match status" value="1"/>
</dbReference>
<evidence type="ECO:0000256" key="9">
    <source>
        <dbReference type="SAM" id="Coils"/>
    </source>
</evidence>
<keyword evidence="3" id="KW-0808">Transferase</keyword>
<dbReference type="InterPro" id="IPR015338">
    <property type="entry name" value="GT64_dom"/>
</dbReference>
<dbReference type="PANTHER" id="PTHR48261">
    <property type="entry name" value="ACETYLGLUCOSAMINYLTRANSFERASE"/>
    <property type="match status" value="1"/>
</dbReference>
<keyword evidence="7" id="KW-0472">Membrane</keyword>
<evidence type="ECO:0000256" key="3">
    <source>
        <dbReference type="ARBA" id="ARBA00022679"/>
    </source>
</evidence>
<evidence type="ECO:0000259" key="10">
    <source>
        <dbReference type="Pfam" id="PF03016"/>
    </source>
</evidence>
<dbReference type="InterPro" id="IPR040911">
    <property type="entry name" value="Exostosin_GT47"/>
</dbReference>
<dbReference type="InterPro" id="IPR029044">
    <property type="entry name" value="Nucleotide-diphossugar_trans"/>
</dbReference>
<evidence type="ECO:0000256" key="2">
    <source>
        <dbReference type="ARBA" id="ARBA00010271"/>
    </source>
</evidence>
<feature type="coiled-coil region" evidence="9">
    <location>
        <begin position="36"/>
        <end position="91"/>
    </location>
</feature>
<name>A0AAF3FDN4_9BILA</name>
<dbReference type="InterPro" id="IPR004263">
    <property type="entry name" value="Exostosin"/>
</dbReference>
<keyword evidence="9" id="KW-0175">Coiled coil</keyword>
<dbReference type="GO" id="GO:0005789">
    <property type="term" value="C:endoplasmic reticulum membrane"/>
    <property type="evidence" value="ECO:0007669"/>
    <property type="project" value="UniProtKB-SubCell"/>
</dbReference>
<evidence type="ECO:0000259" key="11">
    <source>
        <dbReference type="Pfam" id="PF09258"/>
    </source>
</evidence>
<reference evidence="13" key="1">
    <citation type="submission" date="2024-02" db="UniProtKB">
        <authorList>
            <consortium name="WormBaseParasite"/>
        </authorList>
    </citation>
    <scope>IDENTIFICATION</scope>
</reference>
<protein>
    <submittedName>
        <fullName evidence="13">Uncharacterized protein</fullName>
    </submittedName>
</protein>
<comment type="similarity">
    <text evidence="2">Belongs to the glycosyltransferase 47 family.</text>
</comment>
<organism evidence="12 13">
    <name type="scientific">Mesorhabditis belari</name>
    <dbReference type="NCBI Taxonomy" id="2138241"/>
    <lineage>
        <taxon>Eukaryota</taxon>
        <taxon>Metazoa</taxon>
        <taxon>Ecdysozoa</taxon>
        <taxon>Nematoda</taxon>
        <taxon>Chromadorea</taxon>
        <taxon>Rhabditida</taxon>
        <taxon>Rhabditina</taxon>
        <taxon>Rhabditomorpha</taxon>
        <taxon>Rhabditoidea</taxon>
        <taxon>Rhabditidae</taxon>
        <taxon>Mesorhabditinae</taxon>
        <taxon>Mesorhabditis</taxon>
    </lineage>
</organism>
<keyword evidence="12" id="KW-1185">Reference proteome</keyword>
<dbReference type="SUPFAM" id="SSF53448">
    <property type="entry name" value="Nucleotide-diphospho-sugar transferases"/>
    <property type="match status" value="1"/>
</dbReference>
<accession>A0AAF3FDN4</accession>
<evidence type="ECO:0000313" key="13">
    <source>
        <dbReference type="WBParaSite" id="MBELARI_LOCUS4731"/>
    </source>
</evidence>
<proteinExistence type="inferred from homology"/>
<sequence length="788" mass="91348">MFSLGNGQGFSEFDIDDFDCNGYSMDSRIETQKRILESIRAEIHTQARELDQITTKYDTLSKSIVDKKNELDGIELEIEVARRELHDWSDKRNVRVSLPHSPLETPKLEKIAHSLSSQSFHSLEEAVDFSRCSITKFLRIYVYPLTIESPLIKRYFDELTKLDAYTNDPQIACFYVILIENDLKEESYEFWNGDGRNHLVINVGKKWLQEQRNAAVLVQGFSQSSNRLLRLVHLDVPEVFDWSIHPPLQPYNRKFLLNMFSTSQTLSKSLLTLEESTKNSMDNVVLFDCTRNPSACQDKELREQTIETSIFTILNLNENFYEELWATLSKGSIPVVLSLDVRLPFEDCIDWREVTIRIPISRFPEIHFILRSIPTKEVIQLRLNGRKTFEHYIGNIKAICSTILACLANQLMLPPLPARQERSIPLFGEGYSAPYQIPINQPNRLAEEEYLGPLEGRIESPKFEHNFTSIQLYAKDVWSCGLSPLHAPEFLPFSVSLPYLKITDVDTGLGLRPIAPGSGKEFKEALGGNYGREDFTIVIPTYNRDNVLEETLKKLHRLKNLNKVVVIWNSVDREPPTSWPLLHVPVEFIKPNKNSLNNRFMPWDRINTEAVLSMDDDIDIRKDEIDLAFRIWRENRDRIVGFPARFHAEFGDNLFYNSNKTCQYSMILTGYAFLNKAYLHMYSKMMHEDVRRHVDEVMNCEDIAMNFLVSSITQKPPLKVTTKWTLRCPNCSEKLSDDESHFNERHECIRLFTKIFGYNPLKNSQYRADSVLFKTRVEGTAQKCYNAV</sequence>
<dbReference type="PANTHER" id="PTHR48261:SF4">
    <property type="entry name" value="EXOSTOSIN LIKE GLYCOSYLTRANSFERASE 3"/>
    <property type="match status" value="1"/>
</dbReference>
<keyword evidence="8" id="KW-1015">Disulfide bond</keyword>
<keyword evidence="4" id="KW-0812">Transmembrane</keyword>
<evidence type="ECO:0000256" key="1">
    <source>
        <dbReference type="ARBA" id="ARBA00004648"/>
    </source>
</evidence>
<evidence type="ECO:0000256" key="8">
    <source>
        <dbReference type="ARBA" id="ARBA00023157"/>
    </source>
</evidence>
<dbReference type="GO" id="GO:0015012">
    <property type="term" value="P:heparan sulfate proteoglycan biosynthetic process"/>
    <property type="evidence" value="ECO:0007669"/>
    <property type="project" value="UniProtKB-ARBA"/>
</dbReference>
<evidence type="ECO:0000256" key="6">
    <source>
        <dbReference type="ARBA" id="ARBA00022989"/>
    </source>
</evidence>
<dbReference type="WBParaSite" id="MBELARI_LOCUS4731">
    <property type="protein sequence ID" value="MBELARI_LOCUS4731"/>
    <property type="gene ID" value="MBELARI_LOCUS4731"/>
</dbReference>
<keyword evidence="6" id="KW-1133">Transmembrane helix</keyword>
<dbReference type="GO" id="GO:0016757">
    <property type="term" value="F:glycosyltransferase activity"/>
    <property type="evidence" value="ECO:0007669"/>
    <property type="project" value="InterPro"/>
</dbReference>
<feature type="domain" description="Exostosin GT47" evidence="10">
    <location>
        <begin position="161"/>
        <end position="373"/>
    </location>
</feature>
<evidence type="ECO:0000313" key="12">
    <source>
        <dbReference type="Proteomes" id="UP000887575"/>
    </source>
</evidence>
<evidence type="ECO:0000256" key="7">
    <source>
        <dbReference type="ARBA" id="ARBA00023136"/>
    </source>
</evidence>
<keyword evidence="5" id="KW-0256">Endoplasmic reticulum</keyword>
<feature type="domain" description="Glycosyl transferase 64" evidence="11">
    <location>
        <begin position="535"/>
        <end position="773"/>
    </location>
</feature>
<dbReference type="Proteomes" id="UP000887575">
    <property type="component" value="Unassembled WGS sequence"/>
</dbReference>
<comment type="subcellular location">
    <subcellularLocation>
        <location evidence="1">Endoplasmic reticulum membrane</location>
        <topology evidence="1">Single-pass type II membrane protein</topology>
    </subcellularLocation>
</comment>
<dbReference type="AlphaFoldDB" id="A0AAF3FDN4"/>
<dbReference type="Pfam" id="PF03016">
    <property type="entry name" value="Exostosin_GT47"/>
    <property type="match status" value="1"/>
</dbReference>
<evidence type="ECO:0000256" key="4">
    <source>
        <dbReference type="ARBA" id="ARBA00022692"/>
    </source>
</evidence>